<dbReference type="Gene3D" id="3.90.1150.10">
    <property type="entry name" value="Aspartate Aminotransferase, domain 1"/>
    <property type="match status" value="1"/>
</dbReference>
<keyword evidence="8" id="KW-1185">Reference proteome</keyword>
<dbReference type="Gene3D" id="3.40.640.10">
    <property type="entry name" value="Type I PLP-dependent aspartate aminotransferase-like (Major domain)"/>
    <property type="match status" value="1"/>
</dbReference>
<gene>
    <name evidence="7" type="ORF">EV695_3211</name>
</gene>
<dbReference type="CDD" id="cd00609">
    <property type="entry name" value="AAT_like"/>
    <property type="match status" value="1"/>
</dbReference>
<dbReference type="InterPro" id="IPR015421">
    <property type="entry name" value="PyrdxlP-dep_Trfase_major"/>
</dbReference>
<dbReference type="NCBIfam" id="TIGR04350">
    <property type="entry name" value="C_S_lyase_PatB"/>
    <property type="match status" value="1"/>
</dbReference>
<dbReference type="InterPro" id="IPR051798">
    <property type="entry name" value="Class-II_PLP-Dep_Aminotrans"/>
</dbReference>
<dbReference type="InterPro" id="IPR004839">
    <property type="entry name" value="Aminotransferase_I/II_large"/>
</dbReference>
<protein>
    <recommendedName>
        <fullName evidence="2">cysteine-S-conjugate beta-lyase</fullName>
        <ecNumber evidence="2">4.4.1.13</ecNumber>
    </recommendedName>
</protein>
<dbReference type="RefSeq" id="WP_131906945.1">
    <property type="nucleotide sequence ID" value="NZ_BAAAFU010000001.1"/>
</dbReference>
<dbReference type="EC" id="4.4.1.13" evidence="2"/>
<proteinExistence type="inferred from homology"/>
<feature type="domain" description="Aminotransferase class I/classII large" evidence="6">
    <location>
        <begin position="45"/>
        <end position="392"/>
    </location>
</feature>
<comment type="similarity">
    <text evidence="5">Belongs to the class-II pyridoxal-phosphate-dependent aminotransferase family. MalY/PatB cystathionine beta-lyase subfamily.</text>
</comment>
<accession>A0A4R1EYZ8</accession>
<dbReference type="AlphaFoldDB" id="A0A4R1EYZ8"/>
<evidence type="ECO:0000256" key="2">
    <source>
        <dbReference type="ARBA" id="ARBA00012224"/>
    </source>
</evidence>
<dbReference type="OrthoDB" id="3224382at2"/>
<evidence type="ECO:0000256" key="4">
    <source>
        <dbReference type="ARBA" id="ARBA00023239"/>
    </source>
</evidence>
<evidence type="ECO:0000313" key="7">
    <source>
        <dbReference type="EMBL" id="TCJ85244.1"/>
    </source>
</evidence>
<dbReference type="Pfam" id="PF00155">
    <property type="entry name" value="Aminotran_1_2"/>
    <property type="match status" value="1"/>
</dbReference>
<dbReference type="PANTHER" id="PTHR43525">
    <property type="entry name" value="PROTEIN MALY"/>
    <property type="match status" value="1"/>
</dbReference>
<dbReference type="InterPro" id="IPR027619">
    <property type="entry name" value="C-S_lyase_PatB-like"/>
</dbReference>
<keyword evidence="3" id="KW-0663">Pyridoxal phosphate</keyword>
<dbReference type="EMBL" id="SMFQ01000004">
    <property type="protein sequence ID" value="TCJ85244.1"/>
    <property type="molecule type" value="Genomic_DNA"/>
</dbReference>
<dbReference type="PANTHER" id="PTHR43525:SF1">
    <property type="entry name" value="PROTEIN MALY"/>
    <property type="match status" value="1"/>
</dbReference>
<comment type="caution">
    <text evidence="7">The sequence shown here is derived from an EMBL/GenBank/DDBJ whole genome shotgun (WGS) entry which is preliminary data.</text>
</comment>
<dbReference type="SUPFAM" id="SSF53383">
    <property type="entry name" value="PLP-dependent transferases"/>
    <property type="match status" value="1"/>
</dbReference>
<organism evidence="7 8">
    <name type="scientific">Cocleimonas flava</name>
    <dbReference type="NCBI Taxonomy" id="634765"/>
    <lineage>
        <taxon>Bacteria</taxon>
        <taxon>Pseudomonadati</taxon>
        <taxon>Pseudomonadota</taxon>
        <taxon>Gammaproteobacteria</taxon>
        <taxon>Thiotrichales</taxon>
        <taxon>Thiotrichaceae</taxon>
        <taxon>Cocleimonas</taxon>
    </lineage>
</organism>
<evidence type="ECO:0000259" key="6">
    <source>
        <dbReference type="Pfam" id="PF00155"/>
    </source>
</evidence>
<dbReference type="InterPro" id="IPR015422">
    <property type="entry name" value="PyrdxlP-dep_Trfase_small"/>
</dbReference>
<evidence type="ECO:0000256" key="5">
    <source>
        <dbReference type="ARBA" id="ARBA00037974"/>
    </source>
</evidence>
<dbReference type="GO" id="GO:0047804">
    <property type="term" value="F:cysteine-S-conjugate beta-lyase activity"/>
    <property type="evidence" value="ECO:0007669"/>
    <property type="project" value="UniProtKB-EC"/>
</dbReference>
<keyword evidence="4 7" id="KW-0456">Lyase</keyword>
<dbReference type="GO" id="GO:0030170">
    <property type="term" value="F:pyridoxal phosphate binding"/>
    <property type="evidence" value="ECO:0007669"/>
    <property type="project" value="InterPro"/>
</dbReference>
<name>A0A4R1EYZ8_9GAMM</name>
<sequence length="399" mass="45392">MNTDLNTNVNPDTNTDINSKTDFDKIIDRKNTYCKKWDKYKGKDIIPFWIADSDFETTPAIVEALHQRVAQGVFGYTEQGTAGVREAITSHLSYHYDWSIKSEWIVPLSSLVNGLTFSSLLAGDDDDEIMVPEIIYPPFNFVINNTKRERIRVPMQLQNERWTLDFAALEASITPKTKMVLFCNPHNPGGTVYTEEELLQLQAICKKHDLLICSDEIHCDLILDKNKKHYPFGNLNEDAANRSITLMAATKTYNLAGMNFGFAIIPNDEIRKKFEQDVLEKAPEVSILGQTATEAAFKHGESWRLQQIDYLRENHDYLLREINAIPGLKMFPLEATYLAWIDVSDLALDNAESFFENAGIGISAGVYFGDKNFIRLNFACRRSLLEEAIKRITKAVSEL</sequence>
<evidence type="ECO:0000313" key="8">
    <source>
        <dbReference type="Proteomes" id="UP000294887"/>
    </source>
</evidence>
<evidence type="ECO:0000256" key="3">
    <source>
        <dbReference type="ARBA" id="ARBA00022898"/>
    </source>
</evidence>
<comment type="cofactor">
    <cofactor evidence="1">
        <name>pyridoxal 5'-phosphate</name>
        <dbReference type="ChEBI" id="CHEBI:597326"/>
    </cofactor>
</comment>
<evidence type="ECO:0000256" key="1">
    <source>
        <dbReference type="ARBA" id="ARBA00001933"/>
    </source>
</evidence>
<dbReference type="InterPro" id="IPR015424">
    <property type="entry name" value="PyrdxlP-dep_Trfase"/>
</dbReference>
<reference evidence="7 8" key="1">
    <citation type="submission" date="2019-03" db="EMBL/GenBank/DDBJ databases">
        <title>Genomic Encyclopedia of Type Strains, Phase IV (KMG-IV): sequencing the most valuable type-strain genomes for metagenomic binning, comparative biology and taxonomic classification.</title>
        <authorList>
            <person name="Goeker M."/>
        </authorList>
    </citation>
    <scope>NUCLEOTIDE SEQUENCE [LARGE SCALE GENOMIC DNA]</scope>
    <source>
        <strain evidence="7 8">DSM 24830</strain>
    </source>
</reference>
<dbReference type="Proteomes" id="UP000294887">
    <property type="component" value="Unassembled WGS sequence"/>
</dbReference>